<organism evidence="3 4">
    <name type="scientific">Stylonychia lemnae</name>
    <name type="common">Ciliate</name>
    <dbReference type="NCBI Taxonomy" id="5949"/>
    <lineage>
        <taxon>Eukaryota</taxon>
        <taxon>Sar</taxon>
        <taxon>Alveolata</taxon>
        <taxon>Ciliophora</taxon>
        <taxon>Intramacronucleata</taxon>
        <taxon>Spirotrichea</taxon>
        <taxon>Stichotrichia</taxon>
        <taxon>Sporadotrichida</taxon>
        <taxon>Oxytrichidae</taxon>
        <taxon>Stylonychinae</taxon>
        <taxon>Stylonychia</taxon>
    </lineage>
</organism>
<evidence type="ECO:0000256" key="1">
    <source>
        <dbReference type="SAM" id="Coils"/>
    </source>
</evidence>
<feature type="region of interest" description="Disordered" evidence="2">
    <location>
        <begin position="130"/>
        <end position="155"/>
    </location>
</feature>
<accession>A0A078A1M2</accession>
<feature type="compositionally biased region" description="Low complexity" evidence="2">
    <location>
        <begin position="132"/>
        <end position="148"/>
    </location>
</feature>
<dbReference type="Proteomes" id="UP000039865">
    <property type="component" value="Unassembled WGS sequence"/>
</dbReference>
<gene>
    <name evidence="3" type="primary">Contig15896.g16944</name>
    <name evidence="3" type="ORF">STYLEM_3661</name>
</gene>
<name>A0A078A1M2_STYLE</name>
<sequence>MAVSVDQARWAQIQKDMNILIQSSDYPVQQKNAISMHILGFMQMNPNCLMELQSHQDGPGGPLKKHIALRGKQTGIKMIGFKIVLALGHPFAVPLAFLDEPDNPNLYEYLDYLQPGNKLAFAYLDDWKPDDQQTQQSSQSLGTYQSEQQLEHEQQQPSIIKYLNYSQPVADEGDFDNLMNMFDNNQMSHHERNTLIRLNTQIKQEKEKERLKPDVLQKLQPKVEQMLNDHVIIRQSEAESYLSKLESLNQKKEQINKSLVEIKLKNDEIKFACQEITKISDEIDQSALNQNVEAVSLESIKSKIKPMLQKMAYLDAKQNAINDCLAIIKQNDEQTVAENVRVFRKLANRQFKTLYKRNKLAAFISFNQHQNRQ</sequence>
<keyword evidence="4" id="KW-1185">Reference proteome</keyword>
<dbReference type="AlphaFoldDB" id="A0A078A1M2"/>
<feature type="coiled-coil region" evidence="1">
    <location>
        <begin position="238"/>
        <end position="265"/>
    </location>
</feature>
<dbReference type="InParanoid" id="A0A078A1M2"/>
<evidence type="ECO:0000313" key="4">
    <source>
        <dbReference type="Proteomes" id="UP000039865"/>
    </source>
</evidence>
<proteinExistence type="predicted"/>
<evidence type="ECO:0000313" key="3">
    <source>
        <dbReference type="EMBL" id="CDW74679.1"/>
    </source>
</evidence>
<evidence type="ECO:0000256" key="2">
    <source>
        <dbReference type="SAM" id="MobiDB-lite"/>
    </source>
</evidence>
<reference evidence="3 4" key="1">
    <citation type="submission" date="2014-06" db="EMBL/GenBank/DDBJ databases">
        <authorList>
            <person name="Swart Estienne"/>
        </authorList>
    </citation>
    <scope>NUCLEOTIDE SEQUENCE [LARGE SCALE GENOMIC DNA]</scope>
    <source>
        <strain evidence="3 4">130c</strain>
    </source>
</reference>
<keyword evidence="1" id="KW-0175">Coiled coil</keyword>
<dbReference type="OrthoDB" id="10661924at2759"/>
<dbReference type="EMBL" id="CCKQ01003549">
    <property type="protein sequence ID" value="CDW74679.1"/>
    <property type="molecule type" value="Genomic_DNA"/>
</dbReference>
<protein>
    <submittedName>
        <fullName evidence="3">Uncharacterized protein</fullName>
    </submittedName>
</protein>